<keyword evidence="3" id="KW-0677">Repeat</keyword>
<keyword evidence="7" id="KW-0282">Flagellum</keyword>
<evidence type="ECO:0000313" key="7">
    <source>
        <dbReference type="EMBL" id="KMQ89590.1"/>
    </source>
</evidence>
<comment type="subcellular location">
    <subcellularLocation>
        <location evidence="1">Cell projection</location>
        <location evidence="1">Cilium</location>
    </subcellularLocation>
</comment>
<dbReference type="PaxDb" id="67767-A0A0J7NAG8"/>
<dbReference type="Proteomes" id="UP000036403">
    <property type="component" value="Unassembled WGS sequence"/>
</dbReference>
<organism evidence="7 8">
    <name type="scientific">Lasius niger</name>
    <name type="common">Black garden ant</name>
    <dbReference type="NCBI Taxonomy" id="67767"/>
    <lineage>
        <taxon>Eukaryota</taxon>
        <taxon>Metazoa</taxon>
        <taxon>Ecdysozoa</taxon>
        <taxon>Arthropoda</taxon>
        <taxon>Hexapoda</taxon>
        <taxon>Insecta</taxon>
        <taxon>Pterygota</taxon>
        <taxon>Neoptera</taxon>
        <taxon>Endopterygota</taxon>
        <taxon>Hymenoptera</taxon>
        <taxon>Apocrita</taxon>
        <taxon>Aculeata</taxon>
        <taxon>Formicoidea</taxon>
        <taxon>Formicidae</taxon>
        <taxon>Formicinae</taxon>
        <taxon>Lasius</taxon>
        <taxon>Lasius</taxon>
    </lineage>
</organism>
<proteinExistence type="predicted"/>
<evidence type="ECO:0000259" key="6">
    <source>
        <dbReference type="Pfam" id="PF24762"/>
    </source>
</evidence>
<accession>A0A0J7NAG8</accession>
<comment type="caution">
    <text evidence="7">The sequence shown here is derived from an EMBL/GenBank/DDBJ whole genome shotgun (WGS) entry which is preliminary data.</text>
</comment>
<dbReference type="PANTHER" id="PTHR15722:SF7">
    <property type="entry name" value="INTRAFLAGELLAR TRANSPORT PROTEIN 140 HOMOLOG"/>
    <property type="match status" value="1"/>
</dbReference>
<dbReference type="GO" id="GO:0036064">
    <property type="term" value="C:ciliary basal body"/>
    <property type="evidence" value="ECO:0007669"/>
    <property type="project" value="TreeGrafter"/>
</dbReference>
<keyword evidence="2" id="KW-0853">WD repeat</keyword>
<keyword evidence="8" id="KW-1185">Reference proteome</keyword>
<dbReference type="STRING" id="67767.A0A0J7NAG8"/>
<evidence type="ECO:0000256" key="3">
    <source>
        <dbReference type="ARBA" id="ARBA00022737"/>
    </source>
</evidence>
<dbReference type="Pfam" id="PF24762">
    <property type="entry name" value="TPR_IF140-IFT172"/>
    <property type="match status" value="1"/>
</dbReference>
<dbReference type="Gene3D" id="1.25.40.470">
    <property type="match status" value="1"/>
</dbReference>
<dbReference type="OrthoDB" id="10258787at2759"/>
<dbReference type="AlphaFoldDB" id="A0A0J7NAG8"/>
<gene>
    <name evidence="7" type="ORF">RF55_10769</name>
</gene>
<evidence type="ECO:0000256" key="2">
    <source>
        <dbReference type="ARBA" id="ARBA00022574"/>
    </source>
</evidence>
<evidence type="ECO:0000256" key="5">
    <source>
        <dbReference type="ARBA" id="ARBA00023273"/>
    </source>
</evidence>
<evidence type="ECO:0000313" key="8">
    <source>
        <dbReference type="Proteomes" id="UP000036403"/>
    </source>
</evidence>
<name>A0A0J7NAG8_LASNI</name>
<feature type="domain" description="IF140/IFT172/WDR19 TPR" evidence="6">
    <location>
        <begin position="29"/>
        <end position="103"/>
    </location>
</feature>
<reference evidence="7 8" key="1">
    <citation type="submission" date="2015-04" db="EMBL/GenBank/DDBJ databases">
        <title>Lasius niger genome sequencing.</title>
        <authorList>
            <person name="Konorov E.A."/>
            <person name="Nikitin M.A."/>
            <person name="Kirill M.V."/>
            <person name="Chang P."/>
        </authorList>
    </citation>
    <scope>NUCLEOTIDE SEQUENCE [LARGE SCALE GENOMIC DNA]</scope>
    <source>
        <tissue evidence="7">Whole</tissue>
    </source>
</reference>
<sequence>MRDFEELGDCDSITRKAVMDFSYYISVANMEEAFKAIKSIKNEAVWKSLAKMCVKTKQLNMALLCLGHMKQANAARALREAMQNDTLNLEAQVGILAVELGLYVSC</sequence>
<dbReference type="PANTHER" id="PTHR15722">
    <property type="entry name" value="IFT140/172-RELATED"/>
    <property type="match status" value="1"/>
</dbReference>
<keyword evidence="4" id="KW-0969">Cilium</keyword>
<evidence type="ECO:0000256" key="4">
    <source>
        <dbReference type="ARBA" id="ARBA00023069"/>
    </source>
</evidence>
<keyword evidence="5" id="KW-0966">Cell projection</keyword>
<dbReference type="GO" id="GO:0035721">
    <property type="term" value="P:intraciliary retrograde transport"/>
    <property type="evidence" value="ECO:0007669"/>
    <property type="project" value="TreeGrafter"/>
</dbReference>
<dbReference type="InterPro" id="IPR056168">
    <property type="entry name" value="TPR_IF140/IFT172/WDR19"/>
</dbReference>
<dbReference type="GO" id="GO:0030991">
    <property type="term" value="C:intraciliary transport particle A"/>
    <property type="evidence" value="ECO:0007669"/>
    <property type="project" value="TreeGrafter"/>
</dbReference>
<protein>
    <submittedName>
        <fullName evidence="7">Putative intraflagellar transport protein 140</fullName>
    </submittedName>
</protein>
<evidence type="ECO:0000256" key="1">
    <source>
        <dbReference type="ARBA" id="ARBA00004138"/>
    </source>
</evidence>
<dbReference type="GO" id="GO:0005930">
    <property type="term" value="C:axoneme"/>
    <property type="evidence" value="ECO:0007669"/>
    <property type="project" value="TreeGrafter"/>
</dbReference>
<dbReference type="EMBL" id="LBMM01007613">
    <property type="protein sequence ID" value="KMQ89590.1"/>
    <property type="molecule type" value="Genomic_DNA"/>
</dbReference>